<gene>
    <name evidence="1" type="ORF">HDF09_001889</name>
</gene>
<keyword evidence="2" id="KW-1185">Reference proteome</keyword>
<evidence type="ECO:0000313" key="1">
    <source>
        <dbReference type="EMBL" id="MBB5317220.1"/>
    </source>
</evidence>
<sequence length="309" mass="35976">MQPEALQTPVALFVFKRPETTRQVFEAIAQVRPIKLLLVADGPRNDRHGEAEACLKVRDIVAQVDWPCEVYTNFADGNLGCQERVISGLDWVFSLVEEAIILEDDCLPDLSFFPFCQELLERYRGDDRVASITGTNLVEKYLNTDSSYYFSQLGGIWGWASWRSEWQRYDRYLKDWPKLKQEKMLSEIFGDSKAVAYWTEIFDAMHNRTGPNTWDYQWLYTRLKNNSLNIIPRTNLISNIGFGMDATHTAEIDSRLIQPRRAIEFPLRHPSSFVPSRSTDRYLQGLFTTSLVHRISRRLRQISDKCFKD</sequence>
<evidence type="ECO:0008006" key="3">
    <source>
        <dbReference type="Google" id="ProtNLM"/>
    </source>
</evidence>
<dbReference type="Proteomes" id="UP000568106">
    <property type="component" value="Unassembled WGS sequence"/>
</dbReference>
<evidence type="ECO:0000313" key="2">
    <source>
        <dbReference type="Proteomes" id="UP000568106"/>
    </source>
</evidence>
<comment type="caution">
    <text evidence="1">The sequence shown here is derived from an EMBL/GenBank/DDBJ whole genome shotgun (WGS) entry which is preliminary data.</text>
</comment>
<dbReference type="SUPFAM" id="SSF53448">
    <property type="entry name" value="Nucleotide-diphospho-sugar transferases"/>
    <property type="match status" value="1"/>
</dbReference>
<dbReference type="AlphaFoldDB" id="A0A7W8IJ01"/>
<name>A0A7W8IJ01_9BACT</name>
<dbReference type="EMBL" id="JACHDY010000002">
    <property type="protein sequence ID" value="MBB5317220.1"/>
    <property type="molecule type" value="Genomic_DNA"/>
</dbReference>
<dbReference type="Gene3D" id="3.90.550.10">
    <property type="entry name" value="Spore Coat Polysaccharide Biosynthesis Protein SpsA, Chain A"/>
    <property type="match status" value="1"/>
</dbReference>
<organism evidence="1 2">
    <name type="scientific">Tunturiibacter empetritectus</name>
    <dbReference type="NCBI Taxonomy" id="3069691"/>
    <lineage>
        <taxon>Bacteria</taxon>
        <taxon>Pseudomonadati</taxon>
        <taxon>Acidobacteriota</taxon>
        <taxon>Terriglobia</taxon>
        <taxon>Terriglobales</taxon>
        <taxon>Acidobacteriaceae</taxon>
        <taxon>Tunturiibacter</taxon>
    </lineage>
</organism>
<proteinExistence type="predicted"/>
<reference evidence="1" key="1">
    <citation type="submission" date="2020-08" db="EMBL/GenBank/DDBJ databases">
        <title>Genomic Encyclopedia of Type Strains, Phase IV (KMG-V): Genome sequencing to study the core and pangenomes of soil and plant-associated prokaryotes.</title>
        <authorList>
            <person name="Whitman W."/>
        </authorList>
    </citation>
    <scope>NUCLEOTIDE SEQUENCE [LARGE SCALE GENOMIC DNA]</scope>
    <source>
        <strain evidence="1">M8UP27</strain>
    </source>
</reference>
<protein>
    <recommendedName>
        <fullName evidence="3">Hemolytic protein HlpA-like protein</fullName>
    </recommendedName>
</protein>
<dbReference type="InterPro" id="IPR029044">
    <property type="entry name" value="Nucleotide-diphossugar_trans"/>
</dbReference>
<accession>A0A7W8IJ01</accession>